<evidence type="ECO:0000256" key="2">
    <source>
        <dbReference type="ARBA" id="ARBA00022525"/>
    </source>
</evidence>
<keyword evidence="7" id="KW-1185">Reference proteome</keyword>
<evidence type="ECO:0000313" key="6">
    <source>
        <dbReference type="EMBL" id="OBS76350.1"/>
    </source>
</evidence>
<dbReference type="STRING" id="56216.A0A1A6HEJ7"/>
<comment type="subcellular location">
    <subcellularLocation>
        <location evidence="1">Secreted</location>
    </subcellularLocation>
</comment>
<dbReference type="AlphaFoldDB" id="A0A1A6HEJ7"/>
<dbReference type="GO" id="GO:0005576">
    <property type="term" value="C:extracellular region"/>
    <property type="evidence" value="ECO:0007669"/>
    <property type="project" value="UniProtKB-SubCell"/>
</dbReference>
<dbReference type="EMBL" id="LZPO01034933">
    <property type="protein sequence ID" value="OBS76350.1"/>
    <property type="molecule type" value="Genomic_DNA"/>
</dbReference>
<keyword evidence="2" id="KW-0964">Secreted</keyword>
<evidence type="ECO:0000256" key="1">
    <source>
        <dbReference type="ARBA" id="ARBA00004613"/>
    </source>
</evidence>
<feature type="domain" description="CTCK" evidence="5">
    <location>
        <begin position="121"/>
        <end position="216"/>
    </location>
</feature>
<reference evidence="6 7" key="1">
    <citation type="submission" date="2016-06" db="EMBL/GenBank/DDBJ databases">
        <title>The Draft Genome Sequence and Annotation of the Desert Woodrat Neotoma lepida.</title>
        <authorList>
            <person name="Campbell M."/>
            <person name="Oakeson K.F."/>
            <person name="Yandell M."/>
            <person name="Halpert J.R."/>
            <person name="Dearing D."/>
        </authorList>
    </citation>
    <scope>NUCLEOTIDE SEQUENCE [LARGE SCALE GENOMIC DNA]</scope>
    <source>
        <strain evidence="6">417</strain>
        <tissue evidence="6">Liver</tissue>
    </source>
</reference>
<dbReference type="InterPro" id="IPR002919">
    <property type="entry name" value="TIL_dom"/>
</dbReference>
<keyword evidence="3" id="KW-1015">Disulfide bond</keyword>
<dbReference type="Proteomes" id="UP000092124">
    <property type="component" value="Unassembled WGS sequence"/>
</dbReference>
<dbReference type="Gene3D" id="2.10.90.10">
    <property type="entry name" value="Cystine-knot cytokines"/>
    <property type="match status" value="1"/>
</dbReference>
<dbReference type="InterPro" id="IPR006207">
    <property type="entry name" value="Cys_knot_C"/>
</dbReference>
<dbReference type="OrthoDB" id="9397843at2759"/>
<gene>
    <name evidence="6" type="ORF">A6R68_17212</name>
</gene>
<dbReference type="PROSITE" id="PS01225">
    <property type="entry name" value="CTCK_2"/>
    <property type="match status" value="1"/>
</dbReference>
<evidence type="ECO:0000256" key="3">
    <source>
        <dbReference type="ARBA" id="ARBA00023157"/>
    </source>
</evidence>
<sequence length="221" mass="24325">MVRHRSCVERPEGAPCQALDTQQWQECNLQACPECPPRQVLSTCATLCPSLCSHLQPGTICVQEPCQLGCSCPGGQRSLPWGLILSLEEQAREVPPGTVLTWNCTHCTCQGGAFICSLIDCQEEEPASCRYLTELRNLTKGPCHLDQVEVSYCSGYCRSSTNVMTEEPYLQSQCDCCSYHLDPDSPVRILHLHCPDGHTEPVVLPMIHSCQCSACQGIIIL</sequence>
<name>A0A1A6HEJ7_NEOLE</name>
<dbReference type="InterPro" id="IPR036084">
    <property type="entry name" value="Ser_inhib-like_sf"/>
</dbReference>
<dbReference type="SUPFAM" id="SSF57567">
    <property type="entry name" value="Serine protease inhibitors"/>
    <property type="match status" value="1"/>
</dbReference>
<accession>A0A1A6HEJ7</accession>
<evidence type="ECO:0000256" key="4">
    <source>
        <dbReference type="PROSITE-ProRule" id="PRU00039"/>
    </source>
</evidence>
<comment type="caution">
    <text evidence="4">Lacks conserved residue(s) required for the propagation of feature annotation.</text>
</comment>
<dbReference type="Pfam" id="PF01826">
    <property type="entry name" value="TIL"/>
    <property type="match status" value="1"/>
</dbReference>
<dbReference type="SMART" id="SM00041">
    <property type="entry name" value="CT"/>
    <property type="match status" value="1"/>
</dbReference>
<evidence type="ECO:0000259" key="5">
    <source>
        <dbReference type="PROSITE" id="PS01225"/>
    </source>
</evidence>
<dbReference type="InterPro" id="IPR029034">
    <property type="entry name" value="Cystine-knot_cytokine"/>
</dbReference>
<evidence type="ECO:0000313" key="7">
    <source>
        <dbReference type="Proteomes" id="UP000092124"/>
    </source>
</evidence>
<dbReference type="InterPro" id="IPR000884">
    <property type="entry name" value="TSP1_rpt"/>
</dbReference>
<dbReference type="PROSITE" id="PS50092">
    <property type="entry name" value="TSP1"/>
    <property type="match status" value="1"/>
</dbReference>
<comment type="caution">
    <text evidence="6">The sequence shown here is derived from an EMBL/GenBank/DDBJ whole genome shotgun (WGS) entry which is preliminary data.</text>
</comment>
<organism evidence="6 7">
    <name type="scientific">Neotoma lepida</name>
    <name type="common">Desert woodrat</name>
    <dbReference type="NCBI Taxonomy" id="56216"/>
    <lineage>
        <taxon>Eukaryota</taxon>
        <taxon>Metazoa</taxon>
        <taxon>Chordata</taxon>
        <taxon>Craniata</taxon>
        <taxon>Vertebrata</taxon>
        <taxon>Euteleostomi</taxon>
        <taxon>Mammalia</taxon>
        <taxon>Eutheria</taxon>
        <taxon>Euarchontoglires</taxon>
        <taxon>Glires</taxon>
        <taxon>Rodentia</taxon>
        <taxon>Myomorpha</taxon>
        <taxon>Muroidea</taxon>
        <taxon>Cricetidae</taxon>
        <taxon>Neotominae</taxon>
        <taxon>Neotoma</taxon>
    </lineage>
</organism>
<dbReference type="InterPro" id="IPR006208">
    <property type="entry name" value="Glyco_hormone_CN"/>
</dbReference>
<dbReference type="Pfam" id="PF00007">
    <property type="entry name" value="Cys_knot"/>
    <property type="match status" value="1"/>
</dbReference>
<proteinExistence type="predicted"/>
<protein>
    <recommendedName>
        <fullName evidence="5">CTCK domain-containing protein</fullName>
    </recommendedName>
</protein>